<evidence type="ECO:0000313" key="3">
    <source>
        <dbReference type="EMBL" id="QJA85029.1"/>
    </source>
</evidence>
<sequence length="158" mass="16470">MPYDDIETQTNGISQLSAMDEGGGPGGPGGPNMGGQPMGGPGESMPGGQPMGGQQTQGPGGPGIDTPQEQQALKLMMQGAVLFRRATEIEPSIRYLVDELLQKTYLGVTRHYGMEQEGKLALQQSKIRADRGRAVALTGPPRGQARPGGGPQPSARMS</sequence>
<accession>A0A6M3KSK4</accession>
<organism evidence="3">
    <name type="scientific">viral metagenome</name>
    <dbReference type="NCBI Taxonomy" id="1070528"/>
    <lineage>
        <taxon>unclassified sequences</taxon>
        <taxon>metagenomes</taxon>
        <taxon>organismal metagenomes</taxon>
    </lineage>
</organism>
<dbReference type="EMBL" id="MT142549">
    <property type="protein sequence ID" value="QJA85029.1"/>
    <property type="molecule type" value="Genomic_DNA"/>
</dbReference>
<dbReference type="EMBL" id="MT142180">
    <property type="protein sequence ID" value="QJA75707.1"/>
    <property type="molecule type" value="Genomic_DNA"/>
</dbReference>
<protein>
    <submittedName>
        <fullName evidence="3">Uncharacterized protein</fullName>
    </submittedName>
</protein>
<feature type="region of interest" description="Disordered" evidence="1">
    <location>
        <begin position="1"/>
        <end position="70"/>
    </location>
</feature>
<dbReference type="AlphaFoldDB" id="A0A6M3KSK4"/>
<gene>
    <name evidence="2" type="ORF">MM415A01720_0005</name>
    <name evidence="3" type="ORF">MM415B02292_0010</name>
</gene>
<reference evidence="3" key="1">
    <citation type="submission" date="2020-03" db="EMBL/GenBank/DDBJ databases">
        <title>The deep terrestrial virosphere.</title>
        <authorList>
            <person name="Holmfeldt K."/>
            <person name="Nilsson E."/>
            <person name="Simone D."/>
            <person name="Lopez-Fernandez M."/>
            <person name="Wu X."/>
            <person name="de Brujin I."/>
            <person name="Lundin D."/>
            <person name="Andersson A."/>
            <person name="Bertilsson S."/>
            <person name="Dopson M."/>
        </authorList>
    </citation>
    <scope>NUCLEOTIDE SEQUENCE</scope>
    <source>
        <strain evidence="2">MM415A01720</strain>
        <strain evidence="3">MM415B02292</strain>
    </source>
</reference>
<proteinExistence type="predicted"/>
<evidence type="ECO:0000313" key="2">
    <source>
        <dbReference type="EMBL" id="QJA75707.1"/>
    </source>
</evidence>
<feature type="compositionally biased region" description="Low complexity" evidence="1">
    <location>
        <begin position="43"/>
        <end position="57"/>
    </location>
</feature>
<feature type="region of interest" description="Disordered" evidence="1">
    <location>
        <begin position="135"/>
        <end position="158"/>
    </location>
</feature>
<evidence type="ECO:0000256" key="1">
    <source>
        <dbReference type="SAM" id="MobiDB-lite"/>
    </source>
</evidence>
<name>A0A6M3KSK4_9ZZZZ</name>
<feature type="compositionally biased region" description="Gly residues" evidence="1">
    <location>
        <begin position="21"/>
        <end position="42"/>
    </location>
</feature>
<feature type="compositionally biased region" description="Polar residues" evidence="1">
    <location>
        <begin position="8"/>
        <end position="17"/>
    </location>
</feature>